<dbReference type="Gene3D" id="3.30.70.270">
    <property type="match status" value="1"/>
</dbReference>
<feature type="domain" description="EAL" evidence="3">
    <location>
        <begin position="759"/>
        <end position="1015"/>
    </location>
</feature>
<dbReference type="SMART" id="SM00091">
    <property type="entry name" value="PAS"/>
    <property type="match status" value="1"/>
</dbReference>
<organism evidence="5 6">
    <name type="scientific">Catenuloplanes niger</name>
    <dbReference type="NCBI Taxonomy" id="587534"/>
    <lineage>
        <taxon>Bacteria</taxon>
        <taxon>Bacillati</taxon>
        <taxon>Actinomycetota</taxon>
        <taxon>Actinomycetes</taxon>
        <taxon>Micromonosporales</taxon>
        <taxon>Micromonosporaceae</taxon>
        <taxon>Catenuloplanes</taxon>
    </lineage>
</organism>
<dbReference type="CDD" id="cd00130">
    <property type="entry name" value="PAS"/>
    <property type="match status" value="1"/>
</dbReference>
<dbReference type="NCBIfam" id="TIGR00229">
    <property type="entry name" value="sensory_box"/>
    <property type="match status" value="1"/>
</dbReference>
<dbReference type="SMART" id="SM00267">
    <property type="entry name" value="GGDEF"/>
    <property type="match status" value="1"/>
</dbReference>
<dbReference type="PROSITE" id="PS50887">
    <property type="entry name" value="GGDEF"/>
    <property type="match status" value="1"/>
</dbReference>
<dbReference type="Gene3D" id="3.30.450.20">
    <property type="entry name" value="PAS domain"/>
    <property type="match status" value="1"/>
</dbReference>
<dbReference type="InterPro" id="IPR013656">
    <property type="entry name" value="PAS_4"/>
</dbReference>
<dbReference type="InterPro" id="IPR035919">
    <property type="entry name" value="EAL_sf"/>
</dbReference>
<keyword evidence="6" id="KW-1185">Reference proteome</keyword>
<dbReference type="InterPro" id="IPR000014">
    <property type="entry name" value="PAS"/>
</dbReference>
<protein>
    <submittedName>
        <fullName evidence="5">Diguanylate cyclase (GGDEF)-like protein/PAS domain S-box-containing protein</fullName>
    </submittedName>
</protein>
<sequence>MSARRVSVGFTVWLAVLTVLFYAFPQQKAVIWVLIGLSGATAVASGVRLHRPRRRLPWYLLAAALVAMTIGDTYYNWLVEVVHDPDPFPSYADAIYVVVPVLLAAALLRFMAARTVGRDRNALLEALMVTAALALLAWLYLVAPFVRDSGMPVTERVAAIVGPVGDLVCVAALTRLLATGGRRPAAANLLVLGVLSLLVTDCLYSVDLLSDDWRPGGPVHLGWVIFYGAPGLAALQPSMRWLTEPMPRLPGYASRASAFQGSMLLAVSLVGPVVLLAETMRGNVRDVPLIACVTLLISMFGVLWSTGSRTQFVATLDRESALREAGARLVSATTVAEVGEVVRSTVTRLLPPDAPHSVVFADGSAADHDEEGEVGDLDRALPPPGRRPWLADGRERTGFERMLCCPLGVDSVPGDPVVTHSLYLGAAEEQLRLLAGSMEVLASQTGLATARIALTEEVHRAQSEAYFRTLILHASDVIMIVDPDDTIRYASPSAHPVLAAPDLVGAALETVIDLPDRTRFRHMLAQARAGVGRHDGMDFTAVRRDGVRLQIEVNCRDMRDEPTVGGLVLTLRDVTERRALERELTHQALHDSLTGLANRVLFTDRAQHAAARAGRDGSLVGVLLIDLNGFRLINEALGHTVGDRLLVGVAERLTEVLRPGDTVARLGADEFAALIEDVSHLSELEEIAGRVTTALTTPFTIEGEQIGGVASVGVSTTAEARDANELLRQADLALNVAKAAGRGQWRRYQAEVHSALVARLELRAALEQAVSGGHFVLQYQPIVDLLTDEAAGFEALVRWKHPTRGVIPPDQFINLAEETGLIVPIGHWVLEEALRSAERWNRLVPSDRPRYVSVNVSARQFRNPGFMDSVRQILADSGVPPRALLLEITESLLLRDDEQVWADLAALRQTGVRIAIDDFGTGYSSLSYLRHMPIDVLKIDKSFIDDMVHSRKQRALVSAIVQLADTLDLRVIAEGIEEPVHREMLASMGCPYGQGYLFSRPVNAADIYGWLTTRTKAAKPAPA</sequence>
<gene>
    <name evidence="5" type="ORF">J2S44_005434</name>
</gene>
<dbReference type="Pfam" id="PF00990">
    <property type="entry name" value="GGDEF"/>
    <property type="match status" value="1"/>
</dbReference>
<evidence type="ECO:0000256" key="1">
    <source>
        <dbReference type="SAM" id="Phobius"/>
    </source>
</evidence>
<accession>A0AAE4CXU7</accession>
<feature type="transmembrane region" description="Helical" evidence="1">
    <location>
        <begin position="157"/>
        <end position="178"/>
    </location>
</feature>
<feature type="transmembrane region" description="Helical" evidence="1">
    <location>
        <begin position="185"/>
        <end position="206"/>
    </location>
</feature>
<dbReference type="Gene3D" id="3.20.20.450">
    <property type="entry name" value="EAL domain"/>
    <property type="match status" value="1"/>
</dbReference>
<dbReference type="PANTHER" id="PTHR44757:SF2">
    <property type="entry name" value="BIOFILM ARCHITECTURE MAINTENANCE PROTEIN MBAA"/>
    <property type="match status" value="1"/>
</dbReference>
<feature type="transmembrane region" description="Helical" evidence="1">
    <location>
        <begin position="256"/>
        <end position="275"/>
    </location>
</feature>
<feature type="domain" description="GGDEF" evidence="4">
    <location>
        <begin position="618"/>
        <end position="750"/>
    </location>
</feature>
<feature type="transmembrane region" description="Helical" evidence="1">
    <location>
        <begin position="7"/>
        <end position="24"/>
    </location>
</feature>
<dbReference type="InterPro" id="IPR052155">
    <property type="entry name" value="Biofilm_reg_signaling"/>
</dbReference>
<dbReference type="InterPro" id="IPR001633">
    <property type="entry name" value="EAL_dom"/>
</dbReference>
<evidence type="ECO:0000313" key="5">
    <source>
        <dbReference type="EMBL" id="MDR7325184.1"/>
    </source>
</evidence>
<dbReference type="NCBIfam" id="TIGR00254">
    <property type="entry name" value="GGDEF"/>
    <property type="match status" value="1"/>
</dbReference>
<feature type="transmembrane region" description="Helical" evidence="1">
    <location>
        <begin position="124"/>
        <end position="145"/>
    </location>
</feature>
<keyword evidence="1" id="KW-1133">Transmembrane helix</keyword>
<dbReference type="CDD" id="cd01949">
    <property type="entry name" value="GGDEF"/>
    <property type="match status" value="1"/>
</dbReference>
<dbReference type="Pfam" id="PF00563">
    <property type="entry name" value="EAL"/>
    <property type="match status" value="1"/>
</dbReference>
<name>A0AAE4CXU7_9ACTN</name>
<dbReference type="InterPro" id="IPR000700">
    <property type="entry name" value="PAS-assoc_C"/>
</dbReference>
<proteinExistence type="predicted"/>
<feature type="transmembrane region" description="Helical" evidence="1">
    <location>
        <begin position="56"/>
        <end position="74"/>
    </location>
</feature>
<comment type="caution">
    <text evidence="5">The sequence shown here is derived from an EMBL/GenBank/DDBJ whole genome shotgun (WGS) entry which is preliminary data.</text>
</comment>
<dbReference type="PANTHER" id="PTHR44757">
    <property type="entry name" value="DIGUANYLATE CYCLASE DGCP"/>
    <property type="match status" value="1"/>
</dbReference>
<dbReference type="SUPFAM" id="SSF141868">
    <property type="entry name" value="EAL domain-like"/>
    <property type="match status" value="1"/>
</dbReference>
<feature type="transmembrane region" description="Helical" evidence="1">
    <location>
        <begin position="94"/>
        <end position="112"/>
    </location>
</feature>
<dbReference type="Proteomes" id="UP001183629">
    <property type="component" value="Unassembled WGS sequence"/>
</dbReference>
<feature type="transmembrane region" description="Helical" evidence="1">
    <location>
        <begin position="287"/>
        <end position="304"/>
    </location>
</feature>
<dbReference type="PROSITE" id="PS50113">
    <property type="entry name" value="PAC"/>
    <property type="match status" value="1"/>
</dbReference>
<dbReference type="SMART" id="SM00052">
    <property type="entry name" value="EAL"/>
    <property type="match status" value="1"/>
</dbReference>
<evidence type="ECO:0000259" key="4">
    <source>
        <dbReference type="PROSITE" id="PS50887"/>
    </source>
</evidence>
<evidence type="ECO:0000259" key="2">
    <source>
        <dbReference type="PROSITE" id="PS50113"/>
    </source>
</evidence>
<feature type="transmembrane region" description="Helical" evidence="1">
    <location>
        <begin position="30"/>
        <end position="49"/>
    </location>
</feature>
<dbReference type="SUPFAM" id="SSF55785">
    <property type="entry name" value="PYP-like sensor domain (PAS domain)"/>
    <property type="match status" value="1"/>
</dbReference>
<keyword evidence="1" id="KW-0472">Membrane</keyword>
<evidence type="ECO:0000313" key="6">
    <source>
        <dbReference type="Proteomes" id="UP001183629"/>
    </source>
</evidence>
<dbReference type="EMBL" id="JAVDYC010000001">
    <property type="protein sequence ID" value="MDR7325184.1"/>
    <property type="molecule type" value="Genomic_DNA"/>
</dbReference>
<dbReference type="Pfam" id="PF08448">
    <property type="entry name" value="PAS_4"/>
    <property type="match status" value="1"/>
</dbReference>
<reference evidence="5 6" key="1">
    <citation type="submission" date="2023-07" db="EMBL/GenBank/DDBJ databases">
        <title>Sequencing the genomes of 1000 actinobacteria strains.</title>
        <authorList>
            <person name="Klenk H.-P."/>
        </authorList>
    </citation>
    <scope>NUCLEOTIDE SEQUENCE [LARGE SCALE GENOMIC DNA]</scope>
    <source>
        <strain evidence="5 6">DSM 44711</strain>
    </source>
</reference>
<dbReference type="InterPro" id="IPR000160">
    <property type="entry name" value="GGDEF_dom"/>
</dbReference>
<dbReference type="CDD" id="cd01948">
    <property type="entry name" value="EAL"/>
    <property type="match status" value="1"/>
</dbReference>
<dbReference type="InterPro" id="IPR035965">
    <property type="entry name" value="PAS-like_dom_sf"/>
</dbReference>
<evidence type="ECO:0000259" key="3">
    <source>
        <dbReference type="PROSITE" id="PS50883"/>
    </source>
</evidence>
<dbReference type="FunFam" id="3.20.20.450:FF:000001">
    <property type="entry name" value="Cyclic di-GMP phosphodiesterase yahA"/>
    <property type="match status" value="1"/>
</dbReference>
<dbReference type="RefSeq" id="WP_310419685.1">
    <property type="nucleotide sequence ID" value="NZ_JAVDYC010000001.1"/>
</dbReference>
<feature type="domain" description="PAC" evidence="2">
    <location>
        <begin position="535"/>
        <end position="586"/>
    </location>
</feature>
<dbReference type="InterPro" id="IPR043128">
    <property type="entry name" value="Rev_trsase/Diguanyl_cyclase"/>
</dbReference>
<dbReference type="SUPFAM" id="SSF55073">
    <property type="entry name" value="Nucleotide cyclase"/>
    <property type="match status" value="1"/>
</dbReference>
<dbReference type="AlphaFoldDB" id="A0AAE4CXU7"/>
<keyword evidence="1" id="KW-0812">Transmembrane</keyword>
<dbReference type="PROSITE" id="PS50883">
    <property type="entry name" value="EAL"/>
    <property type="match status" value="1"/>
</dbReference>
<dbReference type="InterPro" id="IPR029787">
    <property type="entry name" value="Nucleotide_cyclase"/>
</dbReference>